<evidence type="ECO:0000313" key="4">
    <source>
        <dbReference type="Proteomes" id="UP001234178"/>
    </source>
</evidence>
<feature type="compositionally biased region" description="Low complexity" evidence="2">
    <location>
        <begin position="748"/>
        <end position="759"/>
    </location>
</feature>
<dbReference type="InterPro" id="IPR011989">
    <property type="entry name" value="ARM-like"/>
</dbReference>
<gene>
    <name evidence="3" type="ORF">OUZ56_009123</name>
</gene>
<dbReference type="PANTHER" id="PTHR21467">
    <property type="entry name" value="PROTEIN PHOSPHATASE 4 REGULATORY SUBUNIT 4 PPP4R4"/>
    <property type="match status" value="1"/>
</dbReference>
<dbReference type="Proteomes" id="UP001234178">
    <property type="component" value="Unassembled WGS sequence"/>
</dbReference>
<accession>A0ABR0AF46</accession>
<feature type="repeat" description="HEAT" evidence="1">
    <location>
        <begin position="136"/>
        <end position="174"/>
    </location>
</feature>
<organism evidence="3 4">
    <name type="scientific">Daphnia magna</name>
    <dbReference type="NCBI Taxonomy" id="35525"/>
    <lineage>
        <taxon>Eukaryota</taxon>
        <taxon>Metazoa</taxon>
        <taxon>Ecdysozoa</taxon>
        <taxon>Arthropoda</taxon>
        <taxon>Crustacea</taxon>
        <taxon>Branchiopoda</taxon>
        <taxon>Diplostraca</taxon>
        <taxon>Cladocera</taxon>
        <taxon>Anomopoda</taxon>
        <taxon>Daphniidae</taxon>
        <taxon>Daphnia</taxon>
    </lineage>
</organism>
<dbReference type="Gene3D" id="1.25.10.10">
    <property type="entry name" value="Leucine-rich Repeat Variant"/>
    <property type="match status" value="1"/>
</dbReference>
<feature type="region of interest" description="Disordered" evidence="2">
    <location>
        <begin position="867"/>
        <end position="897"/>
    </location>
</feature>
<sequence>MTHSTPFTQNFLDSILLSIDSKDPVVVNAWLDTLLDVIELLPIEVLGKEVLEIAVNKAADSQPVFSRLGSCRLIGKLGMRLEQQVIQDELIPVTQNLSQDAEWTIRASMCAQLASIIKGLTKNGECSDAKNPVRVVLSVLFELGDDEVEAVRLVVVETASAILQYLDEESVRTLMIPWLQRLCEHASKVEDKTLPLLAQHWARISRTIQSRLKEGEKGWFVEYFYTLASLGSAHQTIKDKTNMPDVVAQTDAGPKLEIYAEVRHACAVNSAAMVPFIGAEAFSQRISSIRALAADPYFVVRRAVASNILDLCRQLHPYNSVIHSLLNQLLIDPCPDVTFALVPQIGAVIENLARLPLTHQNPFVSEAVVLETFEAVLRCEEQVMNSSSWRMQADILSQLAAFPLCLPCHAVHDLLIPRLWHRIDTVRPLPCRVSAAQTLMLCVRSERRRQERSTLCSEILTRLASAKSCHHRMLFLRVCPILFDLLSRKFIRQHFFLPLIRLAGDKVANVRLRFATLLPKLHISLRGLDVETEKRLIVELDSAVRWLVESEKDRDVKNELSSFFRWIEEQEAQNQTAEVAKRLQEEEEADKRKETEEESVNRDPVVTDTSNTKTTVNSGRPNFFSKDEPDSTTAIQSPPQATAPDERPVALDPSTDDFYRDAGVRLAAPGTNNDLESIKNVTSKNVTTQDPSRIPSMQCSRLRPPLKTTVLPHFGIARGVQQVQPQPSIAYGVTVAPPMRRDVHRRPSASSQSLSAAKSRSQENLNVPPKPRAARPMSTCLGSNDLLSTSKHHSPFIRNRHRASIGGTASFASHKNVAPPIATLPPSRSSESGPSKWGVSRPSSAKTATSTTVGSVKLSDMKNALPVTPGPSRKQPNEFQSIQQFGSGRRKPIETPSMKAAERLEDSAIEMMESLELSSTRLRKPQTATAIGRLITTQSSGSGPTHPAESSPMPRRPAWRRSLHFTTATSSPPPPPPRKNFATLPKSSASGTNNNNNNNNNNLHHNPSSKLPVPAFKRNSHLGSNF</sequence>
<keyword evidence="4" id="KW-1185">Reference proteome</keyword>
<proteinExistence type="predicted"/>
<reference evidence="3 4" key="1">
    <citation type="journal article" date="2023" name="Nucleic Acids Res.">
        <title>The hologenome of Daphnia magna reveals possible DNA methylation and microbiome-mediated evolution of the host genome.</title>
        <authorList>
            <person name="Chaturvedi A."/>
            <person name="Li X."/>
            <person name="Dhandapani V."/>
            <person name="Marshall H."/>
            <person name="Kissane S."/>
            <person name="Cuenca-Cambronero M."/>
            <person name="Asole G."/>
            <person name="Calvet F."/>
            <person name="Ruiz-Romero M."/>
            <person name="Marangio P."/>
            <person name="Guigo R."/>
            <person name="Rago D."/>
            <person name="Mirbahai L."/>
            <person name="Eastwood N."/>
            <person name="Colbourne J.K."/>
            <person name="Zhou J."/>
            <person name="Mallon E."/>
            <person name="Orsini L."/>
        </authorList>
    </citation>
    <scope>NUCLEOTIDE SEQUENCE [LARGE SCALE GENOMIC DNA]</scope>
    <source>
        <strain evidence="3">LRV0_1</strain>
    </source>
</reference>
<protein>
    <recommendedName>
        <fullName evidence="5">Serine/threonine-protein phosphatase 4 regulatory subunit 4</fullName>
    </recommendedName>
</protein>
<evidence type="ECO:0000256" key="1">
    <source>
        <dbReference type="PROSITE-ProRule" id="PRU00103"/>
    </source>
</evidence>
<dbReference type="InterPro" id="IPR021133">
    <property type="entry name" value="HEAT_type_2"/>
</dbReference>
<dbReference type="EMBL" id="JAOYFB010000037">
    <property type="protein sequence ID" value="KAK4023723.1"/>
    <property type="molecule type" value="Genomic_DNA"/>
</dbReference>
<dbReference type="PANTHER" id="PTHR21467:SF0">
    <property type="entry name" value="SERINE_THREONINE-PROTEIN PHOSPHATASE 4 REGULATORY SUBUNIT 4"/>
    <property type="match status" value="1"/>
</dbReference>
<dbReference type="SUPFAM" id="SSF48371">
    <property type="entry name" value="ARM repeat"/>
    <property type="match status" value="1"/>
</dbReference>
<feature type="compositionally biased region" description="Basic and acidic residues" evidence="2">
    <location>
        <begin position="579"/>
        <end position="601"/>
    </location>
</feature>
<dbReference type="InterPro" id="IPR016024">
    <property type="entry name" value="ARM-type_fold"/>
</dbReference>
<evidence type="ECO:0000313" key="3">
    <source>
        <dbReference type="EMBL" id="KAK4023723.1"/>
    </source>
</evidence>
<comment type="caution">
    <text evidence="3">The sequence shown here is derived from an EMBL/GenBank/DDBJ whole genome shotgun (WGS) entry which is preliminary data.</text>
</comment>
<feature type="region of interest" description="Disordered" evidence="2">
    <location>
        <begin position="737"/>
        <end position="786"/>
    </location>
</feature>
<feature type="region of interest" description="Disordered" evidence="2">
    <location>
        <begin position="934"/>
        <end position="1026"/>
    </location>
</feature>
<dbReference type="PROSITE" id="PS50077">
    <property type="entry name" value="HEAT_REPEAT"/>
    <property type="match status" value="1"/>
</dbReference>
<feature type="compositionally biased region" description="Polar residues" evidence="2">
    <location>
        <begin position="877"/>
        <end position="886"/>
    </location>
</feature>
<feature type="region of interest" description="Disordered" evidence="2">
    <location>
        <begin position="577"/>
        <end position="650"/>
    </location>
</feature>
<feature type="compositionally biased region" description="Polar residues" evidence="2">
    <location>
        <begin position="631"/>
        <end position="640"/>
    </location>
</feature>
<feature type="compositionally biased region" description="Polar residues" evidence="2">
    <location>
        <begin position="607"/>
        <end position="620"/>
    </location>
</feature>
<feature type="compositionally biased region" description="Polar residues" evidence="2">
    <location>
        <begin position="841"/>
        <end position="854"/>
    </location>
</feature>
<name>A0ABR0AF46_9CRUS</name>
<dbReference type="InterPro" id="IPR039918">
    <property type="entry name" value="PPP4R4"/>
</dbReference>
<feature type="region of interest" description="Disordered" evidence="2">
    <location>
        <begin position="816"/>
        <end position="854"/>
    </location>
</feature>
<evidence type="ECO:0008006" key="5">
    <source>
        <dbReference type="Google" id="ProtNLM"/>
    </source>
</evidence>
<evidence type="ECO:0000256" key="2">
    <source>
        <dbReference type="SAM" id="MobiDB-lite"/>
    </source>
</evidence>
<feature type="compositionally biased region" description="Low complexity" evidence="2">
    <location>
        <begin position="993"/>
        <end position="1002"/>
    </location>
</feature>